<reference evidence="3" key="6">
    <citation type="journal article" date="1994" name="Virology">
        <title>Identification and characterization of a Marek's disease virus gene homologous to glycoprotein L of herpes simplex virus.</title>
        <authorList>
            <person name="Yoshida S."/>
            <person name="Lee L.F."/>
            <person name="Yanagida N."/>
            <person name="Nazerian K."/>
        </authorList>
    </citation>
    <scope>NUCLEOTIDE SEQUENCE [LARGE SCALE GENOMIC DNA]</scope>
</reference>
<keyword evidence="1" id="KW-0472">Membrane</keyword>
<evidence type="ECO:0000256" key="1">
    <source>
        <dbReference type="SAM" id="Phobius"/>
    </source>
</evidence>
<protein>
    <submittedName>
        <fullName evidence="2">LORF12</fullName>
    </submittedName>
</protein>
<reference evidence="3" key="5">
    <citation type="journal article" date="1994" name="Virology">
        <title>Identification and characterization of Marek's disease virus genes homologous to ICP27 and glycoprotein K of herpes simplex virus-1.</title>
        <authorList>
            <person name="Ren D."/>
            <person name="Lee L.F."/>
            <person name="Coussens P.M."/>
        </authorList>
    </citation>
    <scope>NUCLEOTIDE SEQUENCE [LARGE SCALE GENOMIC DNA]</scope>
</reference>
<reference evidence="3" key="7">
    <citation type="journal article" date="1995" name="Virus Res.">
        <title>Identification and characterization of a Marek's disease virus gene encoding DNA polymerase.</title>
        <authorList>
            <person name="Sui D."/>
            <person name="Wu P."/>
            <person name="Kung H.J."/>
            <person name="Lee L.F."/>
        </authorList>
    </citation>
    <scope>NUCLEOTIDE SEQUENCE [LARGE SCALE GENOMIC DNA]</scope>
</reference>
<keyword evidence="1" id="KW-1133">Transmembrane helix</keyword>
<reference evidence="3" key="1">
    <citation type="journal article" date="1988" name="J. Virol.">
        <title>Structure and complete nucleotide sequence of the Marek's disease herpesvirus gp57-65 gene.</title>
        <authorList>
            <person name="Coussens P.M."/>
            <person name="Velicer L.F."/>
        </authorList>
    </citation>
    <scope>NUCLEOTIDE SEQUENCE [LARGE SCALE GENOMIC DNA]</scope>
</reference>
<name>Q9IBS1_9ALPH</name>
<keyword evidence="1" id="KW-0812">Transmembrane</keyword>
<dbReference type="EMBL" id="AF147806">
    <property type="protein sequence ID" value="AAF66820.1"/>
    <property type="molecule type" value="Genomic_DNA"/>
</dbReference>
<reference evidence="2 3" key="8">
    <citation type="journal article" date="2000" name="Proc. Natl. Acad. Sci. U.S.A.">
        <title>The complete unique long sequence and the overall genomic organization of the GA strain of Marek's disease virus.</title>
        <authorList>
            <person name="Lee L.F."/>
            <person name="Wu P."/>
            <person name="Sui D."/>
            <person name="Ren D."/>
            <person name="Kamil J."/>
            <person name="Kung H.J."/>
            <person name="Witter R.L."/>
        </authorList>
    </citation>
    <scope>NUCLEOTIDE SEQUENCE [LARGE SCALE GENOMIC DNA]</scope>
    <source>
        <strain evidence="2">GA</strain>
    </source>
</reference>
<organism evidence="2 3">
    <name type="scientific">Gallid alphaherpesvirus 2</name>
    <dbReference type="NCBI Taxonomy" id="10390"/>
    <lineage>
        <taxon>Viruses</taxon>
        <taxon>Duplodnaviria</taxon>
        <taxon>Heunggongvirae</taxon>
        <taxon>Peploviricota</taxon>
        <taxon>Herviviricetes</taxon>
        <taxon>Herpesvirales</taxon>
        <taxon>Orthoherpesviridae</taxon>
        <taxon>Alphaherpesvirinae</taxon>
        <taxon>Mardivirus</taxon>
        <taxon>Mardivirus gallidalpha2</taxon>
    </lineage>
</organism>
<dbReference type="Proteomes" id="UP000138113">
    <property type="component" value="Segment"/>
</dbReference>
<gene>
    <name evidence="2" type="primary">LORF12</name>
</gene>
<accession>Q9IBS1</accession>
<evidence type="ECO:0000313" key="3">
    <source>
        <dbReference type="Proteomes" id="UP000138113"/>
    </source>
</evidence>
<reference evidence="2 3" key="3">
    <citation type="journal article" date="1992" name="Proc. Natl. Acad. Sci. U.S.A.">
        <title>Marek disease virus encodes a basic-leucine zipper gene resembling the fos/jun oncogenes that is highly expressed in lymphoblastoid tumors.</title>
        <authorList>
            <person name="Jones D."/>
            <person name="Lee L."/>
            <person name="Liu J.L."/>
            <person name="Kung H.J."/>
            <person name="Tillotson J.K."/>
        </authorList>
    </citation>
    <scope>NUCLEOTIDE SEQUENCE [LARGE SCALE GENOMIC DNA]</scope>
    <source>
        <strain evidence="2">GA</strain>
    </source>
</reference>
<evidence type="ECO:0000313" key="2">
    <source>
        <dbReference type="EMBL" id="AAF66820.1"/>
    </source>
</evidence>
<sequence>MLEAEIKRILTFTNIGADKDQKMENGQLQHESLDLDADAVSIPETISPPIEEEPVLSDIDEQSEYIHLQLESVTRYNNSALLPIYDDAVVPPPSYDSLSPIHNVNNSESCAEVDLRFIIRHDGCAIATLLILFLTVVSATLVTIITET</sequence>
<feature type="transmembrane region" description="Helical" evidence="1">
    <location>
        <begin position="124"/>
        <end position="145"/>
    </location>
</feature>
<reference evidence="3" key="2">
    <citation type="journal article" date="1991" name="J. Virol.">
        <title>Structural analysis and transcriptional mapping of the Marek's disease virus gene encoding pp38, an antigen associated with transformed cells.</title>
        <authorList>
            <person name="Cui Z.Z."/>
            <person name="Lee L.F."/>
            <person name="Liu J.L."/>
            <person name="Kung H.J."/>
        </authorList>
    </citation>
    <scope>NUCLEOTIDE SEQUENCE [LARGE SCALE GENOMIC DNA]</scope>
</reference>
<proteinExistence type="predicted"/>
<reference evidence="3" key="4">
    <citation type="journal article" date="1993" name="J. Gen. Virol.">
        <title>Nucleotide and predicted amino acid sequences of Marek's disease virus homologues of herpes simplex virus major tegument proteins.</title>
        <authorList>
            <person name="Yanagida N."/>
            <person name="Yoshida S."/>
            <person name="Nazerian K."/>
            <person name="Lee L.F."/>
        </authorList>
    </citation>
    <scope>NUCLEOTIDE SEQUENCE [LARGE SCALE GENOMIC DNA]</scope>
</reference>